<dbReference type="Proteomes" id="UP000011976">
    <property type="component" value="Unassembled WGS sequence"/>
</dbReference>
<evidence type="ECO:0000256" key="1">
    <source>
        <dbReference type="SAM" id="MobiDB-lite"/>
    </source>
</evidence>
<dbReference type="AlphaFoldDB" id="M9MGN4"/>
<dbReference type="EMBL" id="DF196791">
    <property type="protein sequence ID" value="GAC77198.1"/>
    <property type="molecule type" value="Genomic_DNA"/>
</dbReference>
<sequence>MEGTESLQVSCMENAQGRAQASSEAPQTQIQQPSFLPSKMPFVIDLKGQTVVVTGGNRGIGKFLDTMAFVVALG</sequence>
<organism evidence="2 3">
    <name type="scientific">Pseudozyma antarctica (strain T-34)</name>
    <name type="common">Yeast</name>
    <name type="synonym">Candida antarctica</name>
    <dbReference type="NCBI Taxonomy" id="1151754"/>
    <lineage>
        <taxon>Eukaryota</taxon>
        <taxon>Fungi</taxon>
        <taxon>Dikarya</taxon>
        <taxon>Basidiomycota</taxon>
        <taxon>Ustilaginomycotina</taxon>
        <taxon>Ustilaginomycetes</taxon>
        <taxon>Ustilaginales</taxon>
        <taxon>Ustilaginaceae</taxon>
        <taxon>Moesziomyces</taxon>
    </lineage>
</organism>
<dbReference type="InterPro" id="IPR036291">
    <property type="entry name" value="NAD(P)-bd_dom_sf"/>
</dbReference>
<dbReference type="Gene3D" id="3.40.50.720">
    <property type="entry name" value="NAD(P)-binding Rossmann-like Domain"/>
    <property type="match status" value="1"/>
</dbReference>
<accession>M9MGN4</accession>
<evidence type="ECO:0000313" key="3">
    <source>
        <dbReference type="Proteomes" id="UP000011976"/>
    </source>
</evidence>
<reference evidence="3" key="1">
    <citation type="journal article" date="2013" name="Genome Announc.">
        <title>Genome sequence of the basidiomycetous yeast Pseudozyma antarctica T-34, a producer of the glycolipid biosurfactants mannosylerythritol lipids.</title>
        <authorList>
            <person name="Morita T."/>
            <person name="Koike H."/>
            <person name="Koyama Y."/>
            <person name="Hagiwara H."/>
            <person name="Ito E."/>
            <person name="Fukuoka T."/>
            <person name="Imura T."/>
            <person name="Machida M."/>
            <person name="Kitamoto D."/>
        </authorList>
    </citation>
    <scope>NUCLEOTIDE SEQUENCE [LARGE SCALE GENOMIC DNA]</scope>
    <source>
        <strain evidence="3">T-34</strain>
    </source>
</reference>
<gene>
    <name evidence="2" type="ORF">PANT_25c00025</name>
</gene>
<evidence type="ECO:0000313" key="2">
    <source>
        <dbReference type="EMBL" id="GAC77198.1"/>
    </source>
</evidence>
<proteinExistence type="predicted"/>
<protein>
    <submittedName>
        <fullName evidence="2">Uncharacterized protein</fullName>
    </submittedName>
</protein>
<name>M9MGN4_PSEA3</name>
<dbReference type="SUPFAM" id="SSF51735">
    <property type="entry name" value="NAD(P)-binding Rossmann-fold domains"/>
    <property type="match status" value="1"/>
</dbReference>
<feature type="region of interest" description="Disordered" evidence="1">
    <location>
        <begin position="1"/>
        <end position="32"/>
    </location>
</feature>